<name>A0AAW2L243_SESRA</name>
<feature type="region of interest" description="Disordered" evidence="1">
    <location>
        <begin position="108"/>
        <end position="168"/>
    </location>
</feature>
<reference evidence="2" key="2">
    <citation type="journal article" date="2024" name="Plant">
        <title>Genomic evolution and insights into agronomic trait innovations of Sesamum species.</title>
        <authorList>
            <person name="Miao H."/>
            <person name="Wang L."/>
            <person name="Qu L."/>
            <person name="Liu H."/>
            <person name="Sun Y."/>
            <person name="Le M."/>
            <person name="Wang Q."/>
            <person name="Wei S."/>
            <person name="Zheng Y."/>
            <person name="Lin W."/>
            <person name="Duan Y."/>
            <person name="Cao H."/>
            <person name="Xiong S."/>
            <person name="Wang X."/>
            <person name="Wei L."/>
            <person name="Li C."/>
            <person name="Ma Q."/>
            <person name="Ju M."/>
            <person name="Zhao R."/>
            <person name="Li G."/>
            <person name="Mu C."/>
            <person name="Tian Q."/>
            <person name="Mei H."/>
            <person name="Zhang T."/>
            <person name="Gao T."/>
            <person name="Zhang H."/>
        </authorList>
    </citation>
    <scope>NUCLEOTIDE SEQUENCE</scope>
    <source>
        <strain evidence="2">G02</strain>
    </source>
</reference>
<accession>A0AAW2L243</accession>
<gene>
    <name evidence="2" type="ORF">Sradi_5732900</name>
</gene>
<organism evidence="2">
    <name type="scientific">Sesamum radiatum</name>
    <name type="common">Black benniseed</name>
    <dbReference type="NCBI Taxonomy" id="300843"/>
    <lineage>
        <taxon>Eukaryota</taxon>
        <taxon>Viridiplantae</taxon>
        <taxon>Streptophyta</taxon>
        <taxon>Embryophyta</taxon>
        <taxon>Tracheophyta</taxon>
        <taxon>Spermatophyta</taxon>
        <taxon>Magnoliopsida</taxon>
        <taxon>eudicotyledons</taxon>
        <taxon>Gunneridae</taxon>
        <taxon>Pentapetalae</taxon>
        <taxon>asterids</taxon>
        <taxon>lamiids</taxon>
        <taxon>Lamiales</taxon>
        <taxon>Pedaliaceae</taxon>
        <taxon>Sesamum</taxon>
    </lineage>
</organism>
<feature type="compositionally biased region" description="Acidic residues" evidence="1">
    <location>
        <begin position="136"/>
        <end position="160"/>
    </location>
</feature>
<reference evidence="2" key="1">
    <citation type="submission" date="2020-06" db="EMBL/GenBank/DDBJ databases">
        <authorList>
            <person name="Li T."/>
            <person name="Hu X."/>
            <person name="Zhang T."/>
            <person name="Song X."/>
            <person name="Zhang H."/>
            <person name="Dai N."/>
            <person name="Sheng W."/>
            <person name="Hou X."/>
            <person name="Wei L."/>
        </authorList>
    </citation>
    <scope>NUCLEOTIDE SEQUENCE</scope>
    <source>
        <strain evidence="2">G02</strain>
        <tissue evidence="2">Leaf</tissue>
    </source>
</reference>
<protein>
    <submittedName>
        <fullName evidence="2">Uncharacterized protein</fullName>
    </submittedName>
</protein>
<dbReference type="AlphaFoldDB" id="A0AAW2L243"/>
<proteinExistence type="predicted"/>
<evidence type="ECO:0000256" key="1">
    <source>
        <dbReference type="SAM" id="MobiDB-lite"/>
    </source>
</evidence>
<comment type="caution">
    <text evidence="2">The sequence shown here is derived from an EMBL/GenBank/DDBJ whole genome shotgun (WGS) entry which is preliminary data.</text>
</comment>
<sequence>MYTKAGGKGTNICIYYSPPGQTLNNGIKLLEGDAVRELLRDYKGVNVIHLYVVETSGPIVAVDALGNAIEDNVKLPQLTYEGVDERVGEDTRVNVEAGAKTVNEGVSEEIGVGAEVEDEAGARGETVNEGPGIGVGEDEGDENSEENEEYEDGGAFEDNDTSSSSSECPSWMLQDLKGPMDDDLSVSRGAEYGRKLIKKHKGLGGEADLHSLRGSDDEIGDNLVWNDSMERQDLDLCIGMKFAIRIKYREVLRDWAAKRG</sequence>
<evidence type="ECO:0000313" key="2">
    <source>
        <dbReference type="EMBL" id="KAL0313336.1"/>
    </source>
</evidence>
<dbReference type="EMBL" id="JACGWJ010000026">
    <property type="protein sequence ID" value="KAL0313336.1"/>
    <property type="molecule type" value="Genomic_DNA"/>
</dbReference>